<evidence type="ECO:0000313" key="3">
    <source>
        <dbReference type="Proteomes" id="UP000695026"/>
    </source>
</evidence>
<dbReference type="InterPro" id="IPR001461">
    <property type="entry name" value="Aspartic_peptidase_A1"/>
</dbReference>
<dbReference type="InterPro" id="IPR012848">
    <property type="entry name" value="Aspartic_peptidase_N"/>
</dbReference>
<dbReference type="GeneID" id="103056934"/>
<dbReference type="Gene3D" id="6.10.140.60">
    <property type="match status" value="1"/>
</dbReference>
<dbReference type="KEGG" id="pbi:103056934"/>
<dbReference type="RefSeq" id="XP_025033105.1">
    <property type="nucleotide sequence ID" value="XM_025177337.1"/>
</dbReference>
<dbReference type="GO" id="GO:0006508">
    <property type="term" value="P:proteolysis"/>
    <property type="evidence" value="ECO:0007669"/>
    <property type="project" value="InterPro"/>
</dbReference>
<dbReference type="Gene3D" id="2.40.70.10">
    <property type="entry name" value="Acid Proteases"/>
    <property type="match status" value="3"/>
</dbReference>
<dbReference type="Gene3D" id="2.60.40.1960">
    <property type="match status" value="1"/>
</dbReference>
<evidence type="ECO:0000256" key="1">
    <source>
        <dbReference type="ARBA" id="ARBA00007447"/>
    </source>
</evidence>
<evidence type="ECO:0000313" key="4">
    <source>
        <dbReference type="RefSeq" id="XP_025033105.1"/>
    </source>
</evidence>
<dbReference type="Proteomes" id="UP000695026">
    <property type="component" value="Unplaced"/>
</dbReference>
<dbReference type="PANTHER" id="PTHR47966:SF70">
    <property type="entry name" value="PEPTIDASE A1 DOMAIN-CONTAINING PROTEIN"/>
    <property type="match status" value="1"/>
</dbReference>
<dbReference type="PANTHER" id="PTHR47966">
    <property type="entry name" value="BETA-SITE APP-CLEAVING ENZYME, ISOFORM A-RELATED"/>
    <property type="match status" value="1"/>
</dbReference>
<feature type="non-terminal residue" evidence="4">
    <location>
        <position position="1"/>
    </location>
</feature>
<dbReference type="Pfam" id="PF07966">
    <property type="entry name" value="A1_Propeptide"/>
    <property type="match status" value="1"/>
</dbReference>
<dbReference type="InterPro" id="IPR021109">
    <property type="entry name" value="Peptidase_aspartic_dom_sf"/>
</dbReference>
<dbReference type="AlphaFoldDB" id="A0A9F5J2G3"/>
<protein>
    <submittedName>
        <fullName evidence="4">Gastricsin-like</fullName>
    </submittedName>
</protein>
<comment type="similarity">
    <text evidence="1">Belongs to the peptidase A1 family.</text>
</comment>
<feature type="domain" description="Peptidase A1" evidence="2">
    <location>
        <begin position="1"/>
        <end position="259"/>
    </location>
</feature>
<dbReference type="OrthoDB" id="771136at2759"/>
<dbReference type="GO" id="GO:0004190">
    <property type="term" value="F:aspartic-type endopeptidase activity"/>
    <property type="evidence" value="ECO:0007669"/>
    <property type="project" value="InterPro"/>
</dbReference>
<gene>
    <name evidence="4" type="primary">LOC103056934</name>
</gene>
<keyword evidence="3" id="KW-1185">Reference proteome</keyword>
<reference evidence="4" key="1">
    <citation type="submission" date="2025-08" db="UniProtKB">
        <authorList>
            <consortium name="RefSeq"/>
        </authorList>
    </citation>
    <scope>IDENTIFICATION</scope>
    <source>
        <tissue evidence="4">Liver</tissue>
    </source>
</reference>
<evidence type="ECO:0000259" key="2">
    <source>
        <dbReference type="PROSITE" id="PS51767"/>
    </source>
</evidence>
<sequence>IILKKGKSLREILKEKGMLEEFMKKYHVDPGLKYRPNEFHVVYESITSYMSNEGQSYTLYYGSGDLTVRVGYDTVWIQNIVIKNQEFGLSEDEPDNPFYYAYFDGILGMAFPPIAFWGSHTIMQQMVNQGQLSEPIFSFYFPREPTYQYGGELILGGDDNRFAIGNQATGWCSGGCQGIVDTGTFLLAVPQQYIGTFLNTLGATESNYEDGGSCVVAIETTYVPSRNGQPLWILGDVFLKEYYSVFDLANNRVGFAKSA</sequence>
<dbReference type="InterPro" id="IPR033121">
    <property type="entry name" value="PEPTIDASE_A1"/>
</dbReference>
<dbReference type="PROSITE" id="PS51767">
    <property type="entry name" value="PEPTIDASE_A1"/>
    <property type="match status" value="1"/>
</dbReference>
<proteinExistence type="inferred from homology"/>
<name>A0A9F5J2G3_PYTBI</name>
<dbReference type="PRINTS" id="PR00792">
    <property type="entry name" value="PEPSIN"/>
</dbReference>
<accession>A0A9F5J2G3</accession>
<dbReference type="Pfam" id="PF00026">
    <property type="entry name" value="Asp"/>
    <property type="match status" value="2"/>
</dbReference>
<organism evidence="3 4">
    <name type="scientific">Python bivittatus</name>
    <name type="common">Burmese python</name>
    <name type="synonym">Python molurus bivittatus</name>
    <dbReference type="NCBI Taxonomy" id="176946"/>
    <lineage>
        <taxon>Eukaryota</taxon>
        <taxon>Metazoa</taxon>
        <taxon>Chordata</taxon>
        <taxon>Craniata</taxon>
        <taxon>Vertebrata</taxon>
        <taxon>Euteleostomi</taxon>
        <taxon>Lepidosauria</taxon>
        <taxon>Squamata</taxon>
        <taxon>Bifurcata</taxon>
        <taxon>Unidentata</taxon>
        <taxon>Episquamata</taxon>
        <taxon>Toxicofera</taxon>
        <taxon>Serpentes</taxon>
        <taxon>Henophidia</taxon>
        <taxon>Pythonidae</taxon>
        <taxon>Python</taxon>
    </lineage>
</organism>
<dbReference type="SUPFAM" id="SSF50630">
    <property type="entry name" value="Acid proteases"/>
    <property type="match status" value="1"/>
</dbReference>